<dbReference type="PANTHER" id="PTHR34606">
    <property type="entry name" value="BON DOMAIN-CONTAINING PROTEIN"/>
    <property type="match status" value="1"/>
</dbReference>
<feature type="domain" description="BON" evidence="1">
    <location>
        <begin position="3"/>
        <end position="71"/>
    </location>
</feature>
<organism evidence="2 3">
    <name type="scientific">Niastella koreensis</name>
    <dbReference type="NCBI Taxonomy" id="354356"/>
    <lineage>
        <taxon>Bacteria</taxon>
        <taxon>Pseudomonadati</taxon>
        <taxon>Bacteroidota</taxon>
        <taxon>Chitinophagia</taxon>
        <taxon>Chitinophagales</taxon>
        <taxon>Chitinophagaceae</taxon>
        <taxon>Niastella</taxon>
    </lineage>
</organism>
<feature type="domain" description="BON" evidence="1">
    <location>
        <begin position="149"/>
        <end position="200"/>
    </location>
</feature>
<evidence type="ECO:0000313" key="3">
    <source>
        <dbReference type="Proteomes" id="UP000192277"/>
    </source>
</evidence>
<comment type="caution">
    <text evidence="2">The sequence shown here is derived from an EMBL/GenBank/DDBJ whole genome shotgun (WGS) entry which is preliminary data.</text>
</comment>
<accession>A0ABX3NRV7</accession>
<dbReference type="InterPro" id="IPR051686">
    <property type="entry name" value="Lipoprotein_DolP"/>
</dbReference>
<dbReference type="PROSITE" id="PS50914">
    <property type="entry name" value="BON"/>
    <property type="match status" value="3"/>
</dbReference>
<feature type="domain" description="BON" evidence="1">
    <location>
        <begin position="78"/>
        <end position="146"/>
    </location>
</feature>
<sequence length="200" mass="21740">MKSDMEIRKDVMDQLMWEPILGGTQIGVSVKNGVVTLSGKVNIYSQKMAAEYAVKKVVGVKAVAEEIGVGTLPLFRKSDVELADAVLHALKWNMLVPDERIMVKVEDGIVSLEGEVDWDYQRTAAMKSIDSLAGLIAVHNFITLKPAITTANIKQKIIAAFERIATIDAEKIVVEVDGGKVTLSGKVRSFAEQEDAINAA</sequence>
<gene>
    <name evidence="2" type="ORF">A4D02_35660</name>
</gene>
<evidence type="ECO:0000259" key="1">
    <source>
        <dbReference type="PROSITE" id="PS50914"/>
    </source>
</evidence>
<dbReference type="GO" id="GO:0008483">
    <property type="term" value="F:transaminase activity"/>
    <property type="evidence" value="ECO:0007669"/>
    <property type="project" value="UniProtKB-KW"/>
</dbReference>
<dbReference type="InterPro" id="IPR007055">
    <property type="entry name" value="BON_dom"/>
</dbReference>
<evidence type="ECO:0000313" key="2">
    <source>
        <dbReference type="EMBL" id="OQP44215.1"/>
    </source>
</evidence>
<dbReference type="RefSeq" id="WP_014217525.1">
    <property type="nucleotide sequence ID" value="NZ_LWBO01000030.1"/>
</dbReference>
<keyword evidence="2" id="KW-0808">Transferase</keyword>
<dbReference type="Pfam" id="PF04972">
    <property type="entry name" value="BON"/>
    <property type="match status" value="3"/>
</dbReference>
<dbReference type="PANTHER" id="PTHR34606:SF4">
    <property type="entry name" value="OUTER MEMBRANE LIPOPROTEIN DOLP"/>
    <property type="match status" value="1"/>
</dbReference>
<dbReference type="Gene3D" id="3.30.1340.30">
    <property type="match status" value="3"/>
</dbReference>
<name>A0ABX3NRV7_9BACT</name>
<dbReference type="Proteomes" id="UP000192277">
    <property type="component" value="Unassembled WGS sequence"/>
</dbReference>
<keyword evidence="3" id="KW-1185">Reference proteome</keyword>
<protein>
    <submittedName>
        <fullName evidence="2">Ornithine aminotransferase</fullName>
    </submittedName>
</protein>
<reference evidence="2 3" key="1">
    <citation type="submission" date="2016-04" db="EMBL/GenBank/DDBJ databases">
        <authorList>
            <person name="Chen L."/>
            <person name="Zhuang W."/>
            <person name="Wang G."/>
        </authorList>
    </citation>
    <scope>NUCLEOTIDE SEQUENCE [LARGE SCALE GENOMIC DNA]</scope>
    <source>
        <strain evidence="3">GR20</strain>
    </source>
</reference>
<proteinExistence type="predicted"/>
<dbReference type="EMBL" id="LWBO01000030">
    <property type="protein sequence ID" value="OQP44215.1"/>
    <property type="molecule type" value="Genomic_DNA"/>
</dbReference>
<keyword evidence="2" id="KW-0032">Aminotransferase</keyword>